<dbReference type="InterPro" id="IPR011057">
    <property type="entry name" value="Mss4-like_sf"/>
</dbReference>
<dbReference type="EMBL" id="JAUDZG010000006">
    <property type="protein sequence ID" value="KAK3303001.1"/>
    <property type="molecule type" value="Genomic_DNA"/>
</dbReference>
<dbReference type="PROSITE" id="PS51891">
    <property type="entry name" value="CENP_V_GFA"/>
    <property type="match status" value="1"/>
</dbReference>
<evidence type="ECO:0000256" key="4">
    <source>
        <dbReference type="ARBA" id="ARBA00023239"/>
    </source>
</evidence>
<accession>A0AAJ0LZ28</accession>
<comment type="similarity">
    <text evidence="1">Belongs to the Gfa family.</text>
</comment>
<dbReference type="GeneID" id="87885198"/>
<evidence type="ECO:0000259" key="5">
    <source>
        <dbReference type="PROSITE" id="PS51891"/>
    </source>
</evidence>
<evidence type="ECO:0000313" key="7">
    <source>
        <dbReference type="Proteomes" id="UP001273166"/>
    </source>
</evidence>
<dbReference type="Pfam" id="PF04828">
    <property type="entry name" value="GFA"/>
    <property type="match status" value="1"/>
</dbReference>
<protein>
    <submittedName>
        <fullName evidence="6">Mss4-like protein</fullName>
    </submittedName>
</protein>
<keyword evidence="3" id="KW-0862">Zinc</keyword>
<evidence type="ECO:0000313" key="6">
    <source>
        <dbReference type="EMBL" id="KAK3303001.1"/>
    </source>
</evidence>
<comment type="caution">
    <text evidence="6">The sequence shown here is derived from an EMBL/GenBank/DDBJ whole genome shotgun (WGS) entry which is preliminary data.</text>
</comment>
<keyword evidence="7" id="KW-1185">Reference proteome</keyword>
<keyword evidence="2" id="KW-0479">Metal-binding</keyword>
<evidence type="ECO:0000256" key="3">
    <source>
        <dbReference type="ARBA" id="ARBA00022833"/>
    </source>
</evidence>
<proteinExistence type="inferred from homology"/>
<dbReference type="SUPFAM" id="SSF51316">
    <property type="entry name" value="Mss4-like"/>
    <property type="match status" value="1"/>
</dbReference>
<name>A0AAJ0LZ28_9PEZI</name>
<dbReference type="AlphaFoldDB" id="A0AAJ0LZ28"/>
<dbReference type="PANTHER" id="PTHR33337:SF3">
    <property type="entry name" value="CENP-V_GFA DOMAIN-CONTAINING PROTEIN"/>
    <property type="match status" value="1"/>
</dbReference>
<dbReference type="GO" id="GO:0046872">
    <property type="term" value="F:metal ion binding"/>
    <property type="evidence" value="ECO:0007669"/>
    <property type="project" value="UniProtKB-KW"/>
</dbReference>
<reference evidence="6" key="2">
    <citation type="submission" date="2023-06" db="EMBL/GenBank/DDBJ databases">
        <authorList>
            <consortium name="Lawrence Berkeley National Laboratory"/>
            <person name="Mondo S.J."/>
            <person name="Hensen N."/>
            <person name="Bonometti L."/>
            <person name="Westerberg I."/>
            <person name="Brannstrom I.O."/>
            <person name="Guillou S."/>
            <person name="Cros-Aarteil S."/>
            <person name="Calhoun S."/>
            <person name="Haridas S."/>
            <person name="Kuo A."/>
            <person name="Pangilinan J."/>
            <person name="Riley R."/>
            <person name="Labutti K."/>
            <person name="Andreopoulos B."/>
            <person name="Lipzen A."/>
            <person name="Chen C."/>
            <person name="Yanf M."/>
            <person name="Daum C."/>
            <person name="Ng V."/>
            <person name="Clum A."/>
            <person name="Steindorff A."/>
            <person name="Ohm R."/>
            <person name="Martin F."/>
            <person name="Silar P."/>
            <person name="Natvig D."/>
            <person name="Lalanne C."/>
            <person name="Gautier V."/>
            <person name="Ament-Velasquez S.L."/>
            <person name="Kruys A."/>
            <person name="Hutchinson M.I."/>
            <person name="Powell A.J."/>
            <person name="Barry K."/>
            <person name="Miller A.N."/>
            <person name="Grigoriev I.V."/>
            <person name="Debuchy R."/>
            <person name="Gladieux P."/>
            <person name="Thoren M.H."/>
            <person name="Johannesson H."/>
        </authorList>
    </citation>
    <scope>NUCLEOTIDE SEQUENCE</scope>
    <source>
        <strain evidence="6">CBS 333.67</strain>
    </source>
</reference>
<organism evidence="6 7">
    <name type="scientific">Chaetomium strumarium</name>
    <dbReference type="NCBI Taxonomy" id="1170767"/>
    <lineage>
        <taxon>Eukaryota</taxon>
        <taxon>Fungi</taxon>
        <taxon>Dikarya</taxon>
        <taxon>Ascomycota</taxon>
        <taxon>Pezizomycotina</taxon>
        <taxon>Sordariomycetes</taxon>
        <taxon>Sordariomycetidae</taxon>
        <taxon>Sordariales</taxon>
        <taxon>Chaetomiaceae</taxon>
        <taxon>Chaetomium</taxon>
    </lineage>
</organism>
<gene>
    <name evidence="6" type="ORF">B0T15DRAFT_486528</name>
</gene>
<evidence type="ECO:0000256" key="1">
    <source>
        <dbReference type="ARBA" id="ARBA00005495"/>
    </source>
</evidence>
<dbReference type="GO" id="GO:0016846">
    <property type="term" value="F:carbon-sulfur lyase activity"/>
    <property type="evidence" value="ECO:0007669"/>
    <property type="project" value="InterPro"/>
</dbReference>
<dbReference type="Proteomes" id="UP001273166">
    <property type="component" value="Unassembled WGS sequence"/>
</dbReference>
<dbReference type="PANTHER" id="PTHR33337">
    <property type="entry name" value="GFA DOMAIN-CONTAINING PROTEIN"/>
    <property type="match status" value="1"/>
</dbReference>
<keyword evidence="4" id="KW-0456">Lyase</keyword>
<sequence>MEVTCQCKTISFTTPTAEPLAVYVCHCTECRAQSASAFGTSAIFPAEPGLFPLPPELASRLQVWTRPTDSGGTMDCYFCRVCGVRVMHRIRGADGTERETVSIKGGLVKGLSWKGAAHIFTRSAVVDVPEGVERWEGAPDVMPGRKSTSSPEHNQWNTLRVQPFRVLIPVAYRP</sequence>
<dbReference type="RefSeq" id="XP_062718781.1">
    <property type="nucleotide sequence ID" value="XM_062866369.1"/>
</dbReference>
<reference evidence="6" key="1">
    <citation type="journal article" date="2023" name="Mol. Phylogenet. Evol.">
        <title>Genome-scale phylogeny and comparative genomics of the fungal order Sordariales.</title>
        <authorList>
            <person name="Hensen N."/>
            <person name="Bonometti L."/>
            <person name="Westerberg I."/>
            <person name="Brannstrom I.O."/>
            <person name="Guillou S."/>
            <person name="Cros-Aarteil S."/>
            <person name="Calhoun S."/>
            <person name="Haridas S."/>
            <person name="Kuo A."/>
            <person name="Mondo S."/>
            <person name="Pangilinan J."/>
            <person name="Riley R."/>
            <person name="LaButti K."/>
            <person name="Andreopoulos B."/>
            <person name="Lipzen A."/>
            <person name="Chen C."/>
            <person name="Yan M."/>
            <person name="Daum C."/>
            <person name="Ng V."/>
            <person name="Clum A."/>
            <person name="Steindorff A."/>
            <person name="Ohm R.A."/>
            <person name="Martin F."/>
            <person name="Silar P."/>
            <person name="Natvig D.O."/>
            <person name="Lalanne C."/>
            <person name="Gautier V."/>
            <person name="Ament-Velasquez S.L."/>
            <person name="Kruys A."/>
            <person name="Hutchinson M.I."/>
            <person name="Powell A.J."/>
            <person name="Barry K."/>
            <person name="Miller A.N."/>
            <person name="Grigoriev I.V."/>
            <person name="Debuchy R."/>
            <person name="Gladieux P."/>
            <person name="Hiltunen Thoren M."/>
            <person name="Johannesson H."/>
        </authorList>
    </citation>
    <scope>NUCLEOTIDE SEQUENCE</scope>
    <source>
        <strain evidence="6">CBS 333.67</strain>
    </source>
</reference>
<evidence type="ECO:0000256" key="2">
    <source>
        <dbReference type="ARBA" id="ARBA00022723"/>
    </source>
</evidence>
<feature type="domain" description="CENP-V/GFA" evidence="5">
    <location>
        <begin position="1"/>
        <end position="136"/>
    </location>
</feature>
<dbReference type="Gene3D" id="3.90.1590.10">
    <property type="entry name" value="glutathione-dependent formaldehyde- activating enzyme (gfa)"/>
    <property type="match status" value="1"/>
</dbReference>
<dbReference type="InterPro" id="IPR006913">
    <property type="entry name" value="CENP-V/GFA"/>
</dbReference>